<dbReference type="GO" id="GO:0008270">
    <property type="term" value="F:zinc ion binding"/>
    <property type="evidence" value="ECO:0007669"/>
    <property type="project" value="InterPro"/>
</dbReference>
<dbReference type="CDD" id="cd12148">
    <property type="entry name" value="fungal_TF_MHR"/>
    <property type="match status" value="1"/>
</dbReference>
<evidence type="ECO:0000313" key="6">
    <source>
        <dbReference type="Proteomes" id="UP000019462"/>
    </source>
</evidence>
<dbReference type="Gene3D" id="4.10.240.10">
    <property type="entry name" value="Zn(2)-C6 fungal-type DNA-binding domain"/>
    <property type="match status" value="1"/>
</dbReference>
<dbReference type="EMBL" id="AWNI01000002">
    <property type="protein sequence ID" value="ETS65190.1"/>
    <property type="molecule type" value="Genomic_DNA"/>
</dbReference>
<dbReference type="AlphaFoldDB" id="W3VUL1"/>
<reference evidence="5 6" key="1">
    <citation type="journal article" date="2014" name="Genome Announc.">
        <title>Genome sequence of the basidiomycetous fungus Pseudozyma aphidis DSM70725, an efficient producer of biosurfactant mannosylerythritol lipids.</title>
        <authorList>
            <person name="Lorenz S."/>
            <person name="Guenther M."/>
            <person name="Grumaz C."/>
            <person name="Rupp S."/>
            <person name="Zibek S."/>
            <person name="Sohn K."/>
        </authorList>
    </citation>
    <scope>NUCLEOTIDE SEQUENCE [LARGE SCALE GENOMIC DNA]</scope>
    <source>
        <strain evidence="6">ATCC 32657 / CBS 517.83 / DSM 70725 / JCM 10318 / NBRC 10182 / NRRL Y-7954 / St-0401</strain>
    </source>
</reference>
<accession>W3VUL1</accession>
<evidence type="ECO:0000256" key="1">
    <source>
        <dbReference type="ARBA" id="ARBA00004123"/>
    </source>
</evidence>
<dbReference type="GO" id="GO:0005634">
    <property type="term" value="C:nucleus"/>
    <property type="evidence" value="ECO:0007669"/>
    <property type="project" value="UniProtKB-SubCell"/>
</dbReference>
<protein>
    <recommendedName>
        <fullName evidence="4">Zn(2)-C6 fungal-type domain-containing protein</fullName>
    </recommendedName>
</protein>
<gene>
    <name evidence="5" type="ORF">PaG_00255</name>
</gene>
<name>W3VUL1_MOEAP</name>
<comment type="caution">
    <text evidence="5">The sequence shown here is derived from an EMBL/GenBank/DDBJ whole genome shotgun (WGS) entry which is preliminary data.</text>
</comment>
<feature type="region of interest" description="Disordered" evidence="3">
    <location>
        <begin position="895"/>
        <end position="918"/>
    </location>
</feature>
<dbReference type="PANTHER" id="PTHR31001">
    <property type="entry name" value="UNCHARACTERIZED TRANSCRIPTIONAL REGULATORY PROTEIN"/>
    <property type="match status" value="1"/>
</dbReference>
<proteinExistence type="predicted"/>
<organism evidence="5 6">
    <name type="scientific">Moesziomyces aphidis</name>
    <name type="common">Pseudozyma aphidis</name>
    <dbReference type="NCBI Taxonomy" id="84754"/>
    <lineage>
        <taxon>Eukaryota</taxon>
        <taxon>Fungi</taxon>
        <taxon>Dikarya</taxon>
        <taxon>Basidiomycota</taxon>
        <taxon>Ustilaginomycotina</taxon>
        <taxon>Ustilaginomycetes</taxon>
        <taxon>Ustilaginales</taxon>
        <taxon>Ustilaginaceae</taxon>
        <taxon>Moesziomyces</taxon>
    </lineage>
</organism>
<dbReference type="GO" id="GO:0000981">
    <property type="term" value="F:DNA-binding transcription factor activity, RNA polymerase II-specific"/>
    <property type="evidence" value="ECO:0007669"/>
    <property type="project" value="InterPro"/>
</dbReference>
<dbReference type="Pfam" id="PF00172">
    <property type="entry name" value="Zn_clus"/>
    <property type="match status" value="1"/>
</dbReference>
<dbReference type="OrthoDB" id="3362851at2759"/>
<dbReference type="SUPFAM" id="SSF57701">
    <property type="entry name" value="Zn2/Cys6 DNA-binding domain"/>
    <property type="match status" value="1"/>
</dbReference>
<evidence type="ECO:0000259" key="4">
    <source>
        <dbReference type="PROSITE" id="PS50048"/>
    </source>
</evidence>
<dbReference type="Proteomes" id="UP000019462">
    <property type="component" value="Unassembled WGS sequence"/>
</dbReference>
<dbReference type="InterPro" id="IPR001138">
    <property type="entry name" value="Zn2Cys6_DnaBD"/>
</dbReference>
<dbReference type="PANTHER" id="PTHR31001:SF40">
    <property type="entry name" value="ZN(II)2CYS6 TRANSCRIPTION FACTOR (EUROFUNG)"/>
    <property type="match status" value="1"/>
</dbReference>
<feature type="compositionally biased region" description="Acidic residues" evidence="3">
    <location>
        <begin position="902"/>
        <end position="914"/>
    </location>
</feature>
<sequence>MSPESWACMEEEQRAFDSRTPVRATSASKWCDKKLGWKGNEGNEGNAIGWVRPIVLAPLVIAKHPKYRAEDRNALSLRPLHPQSAAPAEQSADVGWQSSSIFAQHQHPKPRFATAHRCTHSTAHQLTHTGLLADHSAREAAAFAARTVRLEAQRSHHIGNLAYIPGRIDGAMSGLYHPHPSEDDLPANKRRKVNTCLQCKARKVKCDKVRPLCGPCQRRRIPADRCVFADEADPETLQHYLGPDYLAQQGYDVADVAAQPTAEAGLLGLQDPQARAVLDRITREMRHADPTPTDLADQYHTAGLLHPTAINGSGAVQDAAAAGAERVALDPSLTETLLGPAAAAANGNAAAKDAAGAIGSLEAGNLFPFAAEPTHERTKLILGLLPNDHVVNVLLDSLRTFESKSPLGISWRLIRIQLINLRGDIADWRSGQVDEPDVDLTFLALLFELMVAAIDCKPGEQVISEGIALTLEQVPEMTDRWHATCQALLAMSNFMHEPNLNTVCTQFLFYLYELRRGRFRVAVQHLKSSFDGAKAICMHQLGSAHDDVQRWQSTTEDDDATIRTGAVTAMRKAQFEGGEVFALSEEQRVLAAIRAHAETGAAIRSRELVQTNLPDRTHLVREAARMLWTSLTWHLELVTPAPPLGEALDDTAWTTALGAIDEAHLSDGETAELPTGATLGSLSTHFFQFLAASTAFVLRQRRRTERVHESELLPLIGEWNVVADAHLARIRDQVAAGRAMLSHFSLLIHHWTRIRLLRPHLGVLEANSSLAASRATLVDSCTEALAQLHKIAATPDVELSIFQPVVAAAKIDATLVLAIHLVRRAEHNDANAGEEWTAVREAVKTARLLLWTPAAEAAHHRLAPFKPWARQARQLVEQLLQEAFERKRAARIHQPRIKQEDDLGDAGEDGDEVESLGPLAPDSPLGLYRDQILAVPPIYESGLFFDVFDGFLRSL</sequence>
<evidence type="ECO:0000256" key="2">
    <source>
        <dbReference type="ARBA" id="ARBA00023242"/>
    </source>
</evidence>
<keyword evidence="2" id="KW-0539">Nucleus</keyword>
<dbReference type="InterPro" id="IPR036864">
    <property type="entry name" value="Zn2-C6_fun-type_DNA-bd_sf"/>
</dbReference>
<evidence type="ECO:0000256" key="3">
    <source>
        <dbReference type="SAM" id="MobiDB-lite"/>
    </source>
</evidence>
<keyword evidence="6" id="KW-1185">Reference proteome</keyword>
<feature type="domain" description="Zn(2)-C6 fungal-type" evidence="4">
    <location>
        <begin position="195"/>
        <end position="228"/>
    </location>
</feature>
<dbReference type="InterPro" id="IPR050613">
    <property type="entry name" value="Sec_Metabolite_Reg"/>
</dbReference>
<comment type="subcellular location">
    <subcellularLocation>
        <location evidence="1">Nucleus</location>
    </subcellularLocation>
</comment>
<dbReference type="CDD" id="cd00067">
    <property type="entry name" value="GAL4"/>
    <property type="match status" value="1"/>
</dbReference>
<dbReference type="HOGENOM" id="CLU_349568_0_0_1"/>
<evidence type="ECO:0000313" key="5">
    <source>
        <dbReference type="EMBL" id="ETS65190.1"/>
    </source>
</evidence>
<dbReference type="PROSITE" id="PS50048">
    <property type="entry name" value="ZN2_CY6_FUNGAL_2"/>
    <property type="match status" value="1"/>
</dbReference>
<dbReference type="SMART" id="SM00066">
    <property type="entry name" value="GAL4"/>
    <property type="match status" value="1"/>
</dbReference>